<dbReference type="Proteomes" id="UP000183868">
    <property type="component" value="Chromosome"/>
</dbReference>
<accession>A0A1J1CBP5</accession>
<dbReference type="AlphaFoldDB" id="A0A1J1CBP5"/>
<dbReference type="KEGG" id="caby:Cabys_3383"/>
<dbReference type="EMBL" id="CP018099">
    <property type="protein sequence ID" value="APF20131.1"/>
    <property type="molecule type" value="Genomic_DNA"/>
</dbReference>
<name>A0A1J1CBP5_CALAY</name>
<reference evidence="1 2" key="1">
    <citation type="submission" date="2016-11" db="EMBL/GenBank/DDBJ databases">
        <title>Genomic analysis of Caldithrix abyssi and proposal of a novel bacterial phylum Caldithrichaeota.</title>
        <authorList>
            <person name="Kublanov I."/>
            <person name="Sigalova O."/>
            <person name="Gavrilov S."/>
            <person name="Lebedinsky A."/>
            <person name="Ivanova N."/>
            <person name="Daum C."/>
            <person name="Reddy T."/>
            <person name="Klenk H.P."/>
            <person name="Goker M."/>
            <person name="Reva O."/>
            <person name="Miroshnichenko M."/>
            <person name="Kyprides N."/>
            <person name="Woyke T."/>
            <person name="Gelfand M."/>
        </authorList>
    </citation>
    <scope>NUCLEOTIDE SEQUENCE [LARGE SCALE GENOMIC DNA]</scope>
    <source>
        <strain evidence="1 2">LF13</strain>
    </source>
</reference>
<evidence type="ECO:0000313" key="1">
    <source>
        <dbReference type="EMBL" id="APF20131.1"/>
    </source>
</evidence>
<evidence type="ECO:0000313" key="2">
    <source>
        <dbReference type="Proteomes" id="UP000183868"/>
    </source>
</evidence>
<sequence length="85" mass="9959">MQIYGKIFSEPILKRINAIIARQPQISRRKLSREVCELMDWKSPNGKFQEMSCRKALLELDRRGLIPSLTVNAKFFKAKSKKTYN</sequence>
<proteinExistence type="predicted"/>
<protein>
    <submittedName>
        <fullName evidence="1">Mobile element protein</fullName>
    </submittedName>
</protein>
<organism evidence="1 2">
    <name type="scientific">Caldithrix abyssi DSM 13497</name>
    <dbReference type="NCBI Taxonomy" id="880073"/>
    <lineage>
        <taxon>Bacteria</taxon>
        <taxon>Pseudomonadati</taxon>
        <taxon>Calditrichota</taxon>
        <taxon>Calditrichia</taxon>
        <taxon>Calditrichales</taxon>
        <taxon>Calditrichaceae</taxon>
        <taxon>Caldithrix</taxon>
    </lineage>
</organism>
<gene>
    <name evidence="1" type="ORF">Cabys_3383</name>
</gene>
<dbReference type="RefSeq" id="WP_225868899.1">
    <property type="nucleotide sequence ID" value="NZ_CP018099.1"/>
</dbReference>